<comment type="caution">
    <text evidence="2">The sequence shown here is derived from an EMBL/GenBank/DDBJ whole genome shotgun (WGS) entry which is preliminary data.</text>
</comment>
<evidence type="ECO:0000313" key="3">
    <source>
        <dbReference type="Proteomes" id="UP000598146"/>
    </source>
</evidence>
<keyword evidence="3" id="KW-1185">Reference proteome</keyword>
<organism evidence="2 3">
    <name type="scientific">Actinoplanes aureus</name>
    <dbReference type="NCBI Taxonomy" id="2792083"/>
    <lineage>
        <taxon>Bacteria</taxon>
        <taxon>Bacillati</taxon>
        <taxon>Actinomycetota</taxon>
        <taxon>Actinomycetes</taxon>
        <taxon>Micromonosporales</taxon>
        <taxon>Micromonosporaceae</taxon>
        <taxon>Actinoplanes</taxon>
    </lineage>
</organism>
<proteinExistence type="predicted"/>
<dbReference type="Proteomes" id="UP000598146">
    <property type="component" value="Unassembled WGS sequence"/>
</dbReference>
<evidence type="ECO:0000313" key="2">
    <source>
        <dbReference type="EMBL" id="MBG0564005.1"/>
    </source>
</evidence>
<reference evidence="2" key="1">
    <citation type="submission" date="2020-11" db="EMBL/GenBank/DDBJ databases">
        <title>Isolation and identification of active actinomycetes.</title>
        <authorList>
            <person name="Sun X."/>
        </authorList>
    </citation>
    <scope>NUCLEOTIDE SEQUENCE</scope>
    <source>
        <strain evidence="2">NEAU-A11</strain>
    </source>
</reference>
<dbReference type="RefSeq" id="WP_196415771.1">
    <property type="nucleotide sequence ID" value="NZ_JADQTO010000009.1"/>
</dbReference>
<accession>A0A931C5X6</accession>
<name>A0A931C5X6_9ACTN</name>
<dbReference type="EMBL" id="JADQTO010000009">
    <property type="protein sequence ID" value="MBG0564005.1"/>
    <property type="molecule type" value="Genomic_DNA"/>
</dbReference>
<feature type="compositionally biased region" description="Acidic residues" evidence="1">
    <location>
        <begin position="47"/>
        <end position="60"/>
    </location>
</feature>
<feature type="region of interest" description="Disordered" evidence="1">
    <location>
        <begin position="41"/>
        <end position="60"/>
    </location>
</feature>
<protein>
    <submittedName>
        <fullName evidence="2">Uncharacterized protein</fullName>
    </submittedName>
</protein>
<gene>
    <name evidence="2" type="ORF">I4J89_21390</name>
</gene>
<sequence>MEDVRTTSEDDVRAGVGMSRRLFFGRTVGLAGAAGVLLALTGCPGGDGDDDDGDDDGDDD</sequence>
<evidence type="ECO:0000256" key="1">
    <source>
        <dbReference type="SAM" id="MobiDB-lite"/>
    </source>
</evidence>
<dbReference type="AlphaFoldDB" id="A0A931C5X6"/>